<evidence type="ECO:0000256" key="2">
    <source>
        <dbReference type="SAM" id="Phobius"/>
    </source>
</evidence>
<dbReference type="RefSeq" id="XP_022344273.1">
    <property type="nucleotide sequence ID" value="XM_022488565.1"/>
</dbReference>
<keyword evidence="4" id="KW-1185">Reference proteome</keyword>
<accession>A0A8B8EXG2</accession>
<feature type="region of interest" description="Disordered" evidence="1">
    <location>
        <begin position="127"/>
        <end position="159"/>
    </location>
</feature>
<name>A0A8B8EXG2_CRAVI</name>
<feature type="signal peptide" evidence="3">
    <location>
        <begin position="1"/>
        <end position="31"/>
    </location>
</feature>
<reference evidence="5" key="1">
    <citation type="submission" date="2025-08" db="UniProtKB">
        <authorList>
            <consortium name="RefSeq"/>
        </authorList>
    </citation>
    <scope>IDENTIFICATION</scope>
    <source>
        <tissue evidence="5">Whole sample</tissue>
    </source>
</reference>
<sequence length="178" mass="19574">MFGQHSMSLHRLTKLLSFTGIFLLFVSDCEGSYRSYRTYGYYYYYYTSSGTSTVGSIIGGVISGIVFLGIAVTFCVFFCFCRKRHSNSFGQGVFFRNTPRSHQQAVITANTNPGVIVPQYPHNPPILAPGQTVSPPPGALPNNEAFNPPPPYTGAAPSYDSLYGQKIYATPPYPTTPR</sequence>
<organism evidence="4 5">
    <name type="scientific">Crassostrea virginica</name>
    <name type="common">Eastern oyster</name>
    <dbReference type="NCBI Taxonomy" id="6565"/>
    <lineage>
        <taxon>Eukaryota</taxon>
        <taxon>Metazoa</taxon>
        <taxon>Spiralia</taxon>
        <taxon>Lophotrochozoa</taxon>
        <taxon>Mollusca</taxon>
        <taxon>Bivalvia</taxon>
        <taxon>Autobranchia</taxon>
        <taxon>Pteriomorphia</taxon>
        <taxon>Ostreida</taxon>
        <taxon>Ostreoidea</taxon>
        <taxon>Ostreidae</taxon>
        <taxon>Crassostrea</taxon>
    </lineage>
</organism>
<protein>
    <submittedName>
        <fullName evidence="5">Uncharacterized protein LOC111137212</fullName>
    </submittedName>
</protein>
<dbReference type="Proteomes" id="UP000694844">
    <property type="component" value="Chromosome 5"/>
</dbReference>
<evidence type="ECO:0000256" key="3">
    <source>
        <dbReference type="SAM" id="SignalP"/>
    </source>
</evidence>
<keyword evidence="2" id="KW-0812">Transmembrane</keyword>
<dbReference type="GeneID" id="111137212"/>
<feature type="chain" id="PRO_5034842736" evidence="3">
    <location>
        <begin position="32"/>
        <end position="178"/>
    </location>
</feature>
<keyword evidence="2" id="KW-1133">Transmembrane helix</keyword>
<evidence type="ECO:0000313" key="4">
    <source>
        <dbReference type="Proteomes" id="UP000694844"/>
    </source>
</evidence>
<dbReference type="KEGG" id="cvn:111137212"/>
<gene>
    <name evidence="5" type="primary">LOC111137212</name>
</gene>
<proteinExistence type="predicted"/>
<evidence type="ECO:0000256" key="1">
    <source>
        <dbReference type="SAM" id="MobiDB-lite"/>
    </source>
</evidence>
<keyword evidence="3" id="KW-0732">Signal</keyword>
<dbReference type="AlphaFoldDB" id="A0A8B8EXG2"/>
<keyword evidence="2" id="KW-0472">Membrane</keyword>
<feature type="transmembrane region" description="Helical" evidence="2">
    <location>
        <begin position="55"/>
        <end position="81"/>
    </location>
</feature>
<evidence type="ECO:0000313" key="5">
    <source>
        <dbReference type="RefSeq" id="XP_022344273.1"/>
    </source>
</evidence>